<name>A0A4Z2J2L3_9TELE</name>
<protein>
    <submittedName>
        <fullName evidence="2">Uncharacterized protein</fullName>
    </submittedName>
</protein>
<evidence type="ECO:0000313" key="3">
    <source>
        <dbReference type="Proteomes" id="UP000314294"/>
    </source>
</evidence>
<comment type="caution">
    <text evidence="2">The sequence shown here is derived from an EMBL/GenBank/DDBJ whole genome shotgun (WGS) entry which is preliminary data.</text>
</comment>
<feature type="region of interest" description="Disordered" evidence="1">
    <location>
        <begin position="125"/>
        <end position="144"/>
    </location>
</feature>
<evidence type="ECO:0000313" key="2">
    <source>
        <dbReference type="EMBL" id="TNN83958.1"/>
    </source>
</evidence>
<feature type="compositionally biased region" description="Pro residues" evidence="1">
    <location>
        <begin position="131"/>
        <end position="143"/>
    </location>
</feature>
<dbReference type="Proteomes" id="UP000314294">
    <property type="component" value="Unassembled WGS sequence"/>
</dbReference>
<evidence type="ECO:0000256" key="1">
    <source>
        <dbReference type="SAM" id="MobiDB-lite"/>
    </source>
</evidence>
<dbReference type="AlphaFoldDB" id="A0A4Z2J2L3"/>
<keyword evidence="3" id="KW-1185">Reference proteome</keyword>
<organism evidence="2 3">
    <name type="scientific">Liparis tanakae</name>
    <name type="common">Tanaka's snailfish</name>
    <dbReference type="NCBI Taxonomy" id="230148"/>
    <lineage>
        <taxon>Eukaryota</taxon>
        <taxon>Metazoa</taxon>
        <taxon>Chordata</taxon>
        <taxon>Craniata</taxon>
        <taxon>Vertebrata</taxon>
        <taxon>Euteleostomi</taxon>
        <taxon>Actinopterygii</taxon>
        <taxon>Neopterygii</taxon>
        <taxon>Teleostei</taxon>
        <taxon>Neoteleostei</taxon>
        <taxon>Acanthomorphata</taxon>
        <taxon>Eupercaria</taxon>
        <taxon>Perciformes</taxon>
        <taxon>Cottioidei</taxon>
        <taxon>Cottales</taxon>
        <taxon>Liparidae</taxon>
        <taxon>Liparis</taxon>
    </lineage>
</organism>
<dbReference type="EMBL" id="SRLO01000030">
    <property type="protein sequence ID" value="TNN83958.1"/>
    <property type="molecule type" value="Genomic_DNA"/>
</dbReference>
<gene>
    <name evidence="2" type="ORF">EYF80_005829</name>
</gene>
<reference evidence="2 3" key="1">
    <citation type="submission" date="2019-03" db="EMBL/GenBank/DDBJ databases">
        <title>First draft genome of Liparis tanakae, snailfish: a comprehensive survey of snailfish specific genes.</title>
        <authorList>
            <person name="Kim W."/>
            <person name="Song I."/>
            <person name="Jeong J.-H."/>
            <person name="Kim D."/>
            <person name="Kim S."/>
            <person name="Ryu S."/>
            <person name="Song J.Y."/>
            <person name="Lee S.K."/>
        </authorList>
    </citation>
    <scope>NUCLEOTIDE SEQUENCE [LARGE SCALE GENOMIC DNA]</scope>
    <source>
        <tissue evidence="2">Muscle</tissue>
    </source>
</reference>
<accession>A0A4Z2J2L3</accession>
<proteinExistence type="predicted"/>
<sequence>MRGVAWLTAFSTQAPSTSLRASATVSGNAAKLCTVDGHDAAPRDLVGSDGGDFAELAFTEVGSHVSVGLGDEKVEGFLAGDRSAIKSVAISHDKSKLHGDSRRPRAPLDEGRAACVLLESRVQPHISAEPPRVPKQPPPPPSGPRLLRVMTTQKYFTLGAGSAFCGSLTG</sequence>